<name>A0A1F6G869_9PROT</name>
<evidence type="ECO:0000313" key="5">
    <source>
        <dbReference type="EMBL" id="OGG94285.1"/>
    </source>
</evidence>
<evidence type="ECO:0000259" key="4">
    <source>
        <dbReference type="Pfam" id="PF17836"/>
    </source>
</evidence>
<protein>
    <recommendedName>
        <fullName evidence="4">PglD N-terminal domain-containing protein</fullName>
    </recommendedName>
</protein>
<dbReference type="InterPro" id="IPR050179">
    <property type="entry name" value="Trans_hexapeptide_repeat"/>
</dbReference>
<organism evidence="5 6">
    <name type="scientific">Candidatus Lambdaproteobacteria bacterium RIFOXYD2_FULL_50_16</name>
    <dbReference type="NCBI Taxonomy" id="1817772"/>
    <lineage>
        <taxon>Bacteria</taxon>
        <taxon>Pseudomonadati</taxon>
        <taxon>Pseudomonadota</taxon>
        <taxon>Candidatus Lambdaproteobacteria</taxon>
    </lineage>
</organism>
<feature type="active site" description="Proton acceptor" evidence="2">
    <location>
        <position position="149"/>
    </location>
</feature>
<accession>A0A1F6G869</accession>
<evidence type="ECO:0000313" key="6">
    <source>
        <dbReference type="Proteomes" id="UP000178449"/>
    </source>
</evidence>
<dbReference type="InterPro" id="IPR011004">
    <property type="entry name" value="Trimer_LpxA-like_sf"/>
</dbReference>
<gene>
    <name evidence="5" type="ORF">A2527_14590</name>
</gene>
<dbReference type="EMBL" id="MFNE01000040">
    <property type="protein sequence ID" value="OGG94285.1"/>
    <property type="molecule type" value="Genomic_DNA"/>
</dbReference>
<dbReference type="Proteomes" id="UP000178449">
    <property type="component" value="Unassembled WGS sequence"/>
</dbReference>
<dbReference type="NCBIfam" id="TIGR03570">
    <property type="entry name" value="NeuD_NnaD"/>
    <property type="match status" value="1"/>
</dbReference>
<feature type="binding site" evidence="3">
    <location>
        <position position="158"/>
    </location>
    <ligand>
        <name>acetyl-CoA</name>
        <dbReference type="ChEBI" id="CHEBI:57288"/>
    </ligand>
</feature>
<feature type="binding site" evidence="3">
    <location>
        <position position="79"/>
    </location>
    <ligand>
        <name>substrate</name>
    </ligand>
</feature>
<comment type="similarity">
    <text evidence="1">Belongs to the transferase hexapeptide repeat family.</text>
</comment>
<feature type="domain" description="PglD N-terminal" evidence="4">
    <location>
        <begin position="12"/>
        <end position="90"/>
    </location>
</feature>
<dbReference type="SUPFAM" id="SSF51161">
    <property type="entry name" value="Trimeric LpxA-like enzymes"/>
    <property type="match status" value="1"/>
</dbReference>
<dbReference type="InterPro" id="IPR041561">
    <property type="entry name" value="PglD_N"/>
</dbReference>
<dbReference type="Gene3D" id="2.160.10.10">
    <property type="entry name" value="Hexapeptide repeat proteins"/>
    <property type="match status" value="1"/>
</dbReference>
<reference evidence="5 6" key="1">
    <citation type="journal article" date="2016" name="Nat. Commun.">
        <title>Thousands of microbial genomes shed light on interconnected biogeochemical processes in an aquifer system.</title>
        <authorList>
            <person name="Anantharaman K."/>
            <person name="Brown C.T."/>
            <person name="Hug L.A."/>
            <person name="Sharon I."/>
            <person name="Castelle C.J."/>
            <person name="Probst A.J."/>
            <person name="Thomas B.C."/>
            <person name="Singh A."/>
            <person name="Wilkins M.J."/>
            <person name="Karaoz U."/>
            <person name="Brodie E.L."/>
            <person name="Williams K.H."/>
            <person name="Hubbard S.S."/>
            <person name="Banfield J.F."/>
        </authorList>
    </citation>
    <scope>NUCLEOTIDE SEQUENCE [LARGE SCALE GENOMIC DNA]</scope>
</reference>
<comment type="caution">
    <text evidence="5">The sequence shown here is derived from an EMBL/GenBank/DDBJ whole genome shotgun (WGS) entry which is preliminary data.</text>
</comment>
<evidence type="ECO:0000256" key="2">
    <source>
        <dbReference type="PIRSR" id="PIRSR620019-1"/>
    </source>
</evidence>
<evidence type="ECO:0000256" key="3">
    <source>
        <dbReference type="PIRSR" id="PIRSR620019-2"/>
    </source>
</evidence>
<dbReference type="Pfam" id="PF17836">
    <property type="entry name" value="PglD_N"/>
    <property type="match status" value="1"/>
</dbReference>
<proteinExistence type="inferred from homology"/>
<dbReference type="PANTHER" id="PTHR43300">
    <property type="entry name" value="ACETYLTRANSFERASE"/>
    <property type="match status" value="1"/>
</dbReference>
<feature type="site" description="Increases basicity of active site His" evidence="2">
    <location>
        <position position="150"/>
    </location>
</feature>
<dbReference type="STRING" id="1817772.A2527_14590"/>
<dbReference type="PANTHER" id="PTHR43300:SF7">
    <property type="entry name" value="UDP-N-ACETYLBACILLOSAMINE N-ACETYLTRANSFERASE"/>
    <property type="match status" value="1"/>
</dbReference>
<sequence length="216" mass="23021">MEKSEGAGPVKKLVLIGAGGHAKSCIDVIETQGIYQIIGFLDLPEKDCTRLLDYPKLGSDDLIPELAKDQNHFFLVAVGQILSPENRTRIYGMIKKAGGQLATVLSPLAHISKHAKIGEGTVVMHHAMVNANVDIGVNCIINSKALIEHDCVVKDFCHVSTGALVNGNVIIHPGTFIGSGAVLSNGLEIKEFSVVHLGAIVKSRSDCVITKTHAEL</sequence>
<dbReference type="AlphaFoldDB" id="A0A1F6G869"/>
<dbReference type="Gene3D" id="3.40.50.20">
    <property type="match status" value="1"/>
</dbReference>
<dbReference type="InterPro" id="IPR020019">
    <property type="entry name" value="AcTrfase_PglD-like"/>
</dbReference>
<dbReference type="CDD" id="cd03360">
    <property type="entry name" value="LbH_AT_putative"/>
    <property type="match status" value="1"/>
</dbReference>
<evidence type="ECO:0000256" key="1">
    <source>
        <dbReference type="ARBA" id="ARBA00007274"/>
    </source>
</evidence>